<dbReference type="RefSeq" id="WP_185053426.1">
    <property type="nucleotide sequence ID" value="NZ_BAABIX010000011.1"/>
</dbReference>
<reference evidence="3 4" key="1">
    <citation type="submission" date="2020-08" db="EMBL/GenBank/DDBJ databases">
        <title>Genomic Encyclopedia of Type Strains, Phase IV (KMG-IV): sequencing the most valuable type-strain genomes for metagenomic binning, comparative biology and taxonomic classification.</title>
        <authorList>
            <person name="Goeker M."/>
        </authorList>
    </citation>
    <scope>NUCLEOTIDE SEQUENCE [LARGE SCALE GENOMIC DNA]</scope>
    <source>
        <strain evidence="3 4">DSM 45615</strain>
    </source>
</reference>
<proteinExistence type="predicted"/>
<name>A0A840PKI4_9ACTN</name>
<dbReference type="Proteomes" id="UP000578449">
    <property type="component" value="Unassembled WGS sequence"/>
</dbReference>
<comment type="caution">
    <text evidence="3">The sequence shown here is derived from an EMBL/GenBank/DDBJ whole genome shotgun (WGS) entry which is preliminary data.</text>
</comment>
<feature type="region of interest" description="Disordered" evidence="1">
    <location>
        <begin position="373"/>
        <end position="406"/>
    </location>
</feature>
<evidence type="ECO:0000256" key="2">
    <source>
        <dbReference type="SAM" id="SignalP"/>
    </source>
</evidence>
<evidence type="ECO:0000256" key="1">
    <source>
        <dbReference type="SAM" id="MobiDB-lite"/>
    </source>
</evidence>
<evidence type="ECO:0000313" key="4">
    <source>
        <dbReference type="Proteomes" id="UP000578449"/>
    </source>
</evidence>
<feature type="signal peptide" evidence="2">
    <location>
        <begin position="1"/>
        <end position="26"/>
    </location>
</feature>
<dbReference type="InterPro" id="IPR017549">
    <property type="entry name" value="APMV_L690"/>
</dbReference>
<evidence type="ECO:0000313" key="3">
    <source>
        <dbReference type="EMBL" id="MBB5136565.1"/>
    </source>
</evidence>
<feature type="compositionally biased region" description="Low complexity" evidence="1">
    <location>
        <begin position="381"/>
        <end position="406"/>
    </location>
</feature>
<keyword evidence="2" id="KW-0732">Signal</keyword>
<keyword evidence="4" id="KW-1185">Reference proteome</keyword>
<protein>
    <submittedName>
        <fullName evidence="3">Uncharacterized protein (TIGR03118 family)</fullName>
    </submittedName>
</protein>
<gene>
    <name evidence="3" type="ORF">HNP84_006312</name>
</gene>
<accession>A0A840PKI4</accession>
<dbReference type="NCBIfam" id="TIGR03118">
    <property type="entry name" value="PEPCTERM_chp_1"/>
    <property type="match status" value="1"/>
</dbReference>
<dbReference type="SUPFAM" id="SSF63825">
    <property type="entry name" value="YWTD domain"/>
    <property type="match status" value="1"/>
</dbReference>
<sequence>MRPRIVTLCAAALVLGTTTGTIPAQATSASTTPLLGTTTATTTGTTGTTGTSLKFTQTNLVSDVKGQAPIHDPALINPWGIAIGKTVWVSDAGSDLSTVYSGAAGALKKEQTEVWIPGGRPTGQVFNPTDEFVVKGKAGSGPASFITVSPSGAVTGWNAEADPKSAIIAAFTRGADYKGLALMETNRGPFLLAADFANGRIHVFDGEFDRVNFGRRAFRDPALPDNYHPFNVEVVGRFVYVAYALRDPETGKSVAGQGKGFVSRFSASGRFLGRLAARGPLNAPWAMTAAPKNFGGLTGAFLVGNFGDGSIHAYNPRNGRHLGALRHPDGRPITISGLWDLQVGTAENGGTNALWFSGGTDGGKHGLLGIITAGGTASQGTPTTNPTHNPNQHNSNNSNNNSGYSY</sequence>
<feature type="chain" id="PRO_5033060775" evidence="2">
    <location>
        <begin position="27"/>
        <end position="406"/>
    </location>
</feature>
<organism evidence="3 4">
    <name type="scientific">Thermocatellispora tengchongensis</name>
    <dbReference type="NCBI Taxonomy" id="1073253"/>
    <lineage>
        <taxon>Bacteria</taxon>
        <taxon>Bacillati</taxon>
        <taxon>Actinomycetota</taxon>
        <taxon>Actinomycetes</taxon>
        <taxon>Streptosporangiales</taxon>
        <taxon>Streptosporangiaceae</taxon>
        <taxon>Thermocatellispora</taxon>
    </lineage>
</organism>
<dbReference type="AlphaFoldDB" id="A0A840PKI4"/>
<dbReference type="EMBL" id="JACHGN010000014">
    <property type="protein sequence ID" value="MBB5136565.1"/>
    <property type="molecule type" value="Genomic_DNA"/>
</dbReference>